<feature type="transmembrane region" description="Helical" evidence="1">
    <location>
        <begin position="183"/>
        <end position="203"/>
    </location>
</feature>
<evidence type="ECO:0000313" key="3">
    <source>
        <dbReference type="Proteomes" id="UP001058461"/>
    </source>
</evidence>
<organism evidence="2 3">
    <name type="scientific">Marinobacterium rhizophilum</name>
    <dbReference type="NCBI Taxonomy" id="420402"/>
    <lineage>
        <taxon>Bacteria</taxon>
        <taxon>Pseudomonadati</taxon>
        <taxon>Pseudomonadota</taxon>
        <taxon>Gammaproteobacteria</taxon>
        <taxon>Oceanospirillales</taxon>
        <taxon>Oceanospirillaceae</taxon>
        <taxon>Marinobacterium</taxon>
    </lineage>
</organism>
<dbReference type="InterPro" id="IPR032479">
    <property type="entry name" value="DUF5058"/>
</dbReference>
<gene>
    <name evidence="2" type="ORF">KDW95_07395</name>
</gene>
<dbReference type="Pfam" id="PF16481">
    <property type="entry name" value="DUF5058"/>
    <property type="match status" value="1"/>
</dbReference>
<feature type="transmembrane region" description="Helical" evidence="1">
    <location>
        <begin position="12"/>
        <end position="32"/>
    </location>
</feature>
<evidence type="ECO:0000313" key="2">
    <source>
        <dbReference type="EMBL" id="UTW13461.1"/>
    </source>
</evidence>
<keyword evidence="1" id="KW-0472">Membrane</keyword>
<feature type="transmembrane region" description="Helical" evidence="1">
    <location>
        <begin position="52"/>
        <end position="77"/>
    </location>
</feature>
<keyword evidence="1" id="KW-1133">Transmembrane helix</keyword>
<feature type="transmembrane region" description="Helical" evidence="1">
    <location>
        <begin position="123"/>
        <end position="145"/>
    </location>
</feature>
<sequence>MNYEEISGSGGMWAACSLVVILVIFQATIFIVKARKTAVTLGLASADLRTGLKIAAISSIGPSCAVGLAMLSLMVSLGAPFAWMRLSVIGSVPYELFAADSAAKAVGTEIGTASFGIDAYVNIVWTCTLGATGWLLVVMLFAHRFNDIRNYVVRGRADLLPILSGCAMIGAVAYFSAPQVTKSVTHAVAYMVSGLCLLVLNLIGNKLKMAWVSDWSFGVAIFVGMFCTLI</sequence>
<reference evidence="2" key="1">
    <citation type="submission" date="2021-04" db="EMBL/GenBank/DDBJ databases">
        <title>Oceanospirillales bacteria with DddD are important DMSP degraders in coastal seawater.</title>
        <authorList>
            <person name="Liu J."/>
        </authorList>
    </citation>
    <scope>NUCLEOTIDE SEQUENCE</scope>
    <source>
        <strain evidence="2">D13-1</strain>
    </source>
</reference>
<dbReference type="EMBL" id="CP073347">
    <property type="protein sequence ID" value="UTW13461.1"/>
    <property type="molecule type" value="Genomic_DNA"/>
</dbReference>
<keyword evidence="1" id="KW-0812">Transmembrane</keyword>
<evidence type="ECO:0000256" key="1">
    <source>
        <dbReference type="SAM" id="Phobius"/>
    </source>
</evidence>
<dbReference type="Proteomes" id="UP001058461">
    <property type="component" value="Chromosome"/>
</dbReference>
<name>A0ABY5HRB9_9GAMM</name>
<keyword evidence="3" id="KW-1185">Reference proteome</keyword>
<proteinExistence type="predicted"/>
<protein>
    <submittedName>
        <fullName evidence="2">DUF5058 family protein</fullName>
    </submittedName>
</protein>
<feature type="transmembrane region" description="Helical" evidence="1">
    <location>
        <begin position="157"/>
        <end position="177"/>
    </location>
</feature>
<accession>A0ABY5HRB9</accession>
<dbReference type="RefSeq" id="WP_255855650.1">
    <property type="nucleotide sequence ID" value="NZ_CP073347.1"/>
</dbReference>